<evidence type="ECO:0000313" key="3">
    <source>
        <dbReference type="Proteomes" id="UP000612055"/>
    </source>
</evidence>
<reference evidence="2" key="1">
    <citation type="journal article" date="2020" name="bioRxiv">
        <title>Comparative genomics of Chlamydomonas.</title>
        <authorList>
            <person name="Craig R.J."/>
            <person name="Hasan A.R."/>
            <person name="Ness R.W."/>
            <person name="Keightley P.D."/>
        </authorList>
    </citation>
    <scope>NUCLEOTIDE SEQUENCE</scope>
    <source>
        <strain evidence="2">CCAP 11/70</strain>
    </source>
</reference>
<dbReference type="GO" id="GO:0016758">
    <property type="term" value="F:hexosyltransferase activity"/>
    <property type="evidence" value="ECO:0007669"/>
    <property type="project" value="UniProtKB-ARBA"/>
</dbReference>
<feature type="domain" description="Glycosyltransferase 2-like" evidence="1">
    <location>
        <begin position="10"/>
        <end position="117"/>
    </location>
</feature>
<dbReference type="EMBL" id="JAEHOE010000065">
    <property type="protein sequence ID" value="KAG2490151.1"/>
    <property type="molecule type" value="Genomic_DNA"/>
</dbReference>
<dbReference type="PANTHER" id="PTHR22916">
    <property type="entry name" value="GLYCOSYLTRANSFERASE"/>
    <property type="match status" value="1"/>
</dbReference>
<dbReference type="InterPro" id="IPR029044">
    <property type="entry name" value="Nucleotide-diphossugar_trans"/>
</dbReference>
<protein>
    <recommendedName>
        <fullName evidence="1">Glycosyltransferase 2-like domain-containing protein</fullName>
    </recommendedName>
</protein>
<keyword evidence="3" id="KW-1185">Reference proteome</keyword>
<dbReference type="Proteomes" id="UP000612055">
    <property type="component" value="Unassembled WGS sequence"/>
</dbReference>
<sequence length="279" mass="31259">MRTSCRGAGMPCEVIVNVDNPHEAGLWAQAANASEGTLVPIFSANLHEARGYNRAAKAARGKILLIWQDDQIPPGNHSWLQDLVRLYDTYPRLGVVGMRTYRLCNFKEPHNRYGEPAWAMDPRTGVRWTYAQNVDFAPYVIRAHMFQELGGLDEGMSRPGDCGIWGDWELCQRAWAAGWQVGHYFLRGRGDDGHEGGTHVGDSVVKCWVRQQHVASSSYHKRYAMYYRYAATVCEHVWKLNLQTFTLAGDCPYGSHATRWPDNCTLASGGATQPLAGAR</sequence>
<dbReference type="InterPro" id="IPR001173">
    <property type="entry name" value="Glyco_trans_2-like"/>
</dbReference>
<name>A0A836BV13_9CHLO</name>
<dbReference type="Pfam" id="PF00535">
    <property type="entry name" value="Glycos_transf_2"/>
    <property type="match status" value="1"/>
</dbReference>
<gene>
    <name evidence="2" type="ORF">HYH03_011455</name>
</gene>
<organism evidence="2 3">
    <name type="scientific">Edaphochlamys debaryana</name>
    <dbReference type="NCBI Taxonomy" id="47281"/>
    <lineage>
        <taxon>Eukaryota</taxon>
        <taxon>Viridiplantae</taxon>
        <taxon>Chlorophyta</taxon>
        <taxon>core chlorophytes</taxon>
        <taxon>Chlorophyceae</taxon>
        <taxon>CS clade</taxon>
        <taxon>Chlamydomonadales</taxon>
        <taxon>Chlamydomonadales incertae sedis</taxon>
        <taxon>Edaphochlamys</taxon>
    </lineage>
</organism>
<evidence type="ECO:0000259" key="1">
    <source>
        <dbReference type="Pfam" id="PF00535"/>
    </source>
</evidence>
<accession>A0A836BV13</accession>
<dbReference type="Gene3D" id="3.90.550.10">
    <property type="entry name" value="Spore Coat Polysaccharide Biosynthesis Protein SpsA, Chain A"/>
    <property type="match status" value="1"/>
</dbReference>
<comment type="caution">
    <text evidence="2">The sequence shown here is derived from an EMBL/GenBank/DDBJ whole genome shotgun (WGS) entry which is preliminary data.</text>
</comment>
<evidence type="ECO:0000313" key="2">
    <source>
        <dbReference type="EMBL" id="KAG2490151.1"/>
    </source>
</evidence>
<dbReference type="AlphaFoldDB" id="A0A836BV13"/>
<proteinExistence type="predicted"/>
<dbReference type="PANTHER" id="PTHR22916:SF3">
    <property type="entry name" value="UDP-GLCNAC:BETAGAL BETA-1,3-N-ACETYLGLUCOSAMINYLTRANSFERASE-LIKE PROTEIN 1"/>
    <property type="match status" value="1"/>
</dbReference>
<dbReference type="SUPFAM" id="SSF53448">
    <property type="entry name" value="Nucleotide-diphospho-sugar transferases"/>
    <property type="match status" value="1"/>
</dbReference>
<dbReference type="OrthoDB" id="2918at2759"/>